<protein>
    <submittedName>
        <fullName evidence="1">Lasso RiPP family leader peptide-containing protein</fullName>
    </submittedName>
</protein>
<evidence type="ECO:0000313" key="1">
    <source>
        <dbReference type="EMBL" id="UVI39092.1"/>
    </source>
</evidence>
<organism evidence="1 2">
    <name type="scientific">Qipengyuania spongiae</name>
    <dbReference type="NCBI Taxonomy" id="2909673"/>
    <lineage>
        <taxon>Bacteria</taxon>
        <taxon>Pseudomonadati</taxon>
        <taxon>Pseudomonadota</taxon>
        <taxon>Alphaproteobacteria</taxon>
        <taxon>Sphingomonadales</taxon>
        <taxon>Erythrobacteraceae</taxon>
        <taxon>Qipengyuania</taxon>
    </lineage>
</organism>
<name>A0ABY5SX15_9SPHN</name>
<proteinExistence type="predicted"/>
<keyword evidence="2" id="KW-1185">Reference proteome</keyword>
<reference evidence="1" key="1">
    <citation type="submission" date="2022-02" db="EMBL/GenBank/DDBJ databases">
        <title>Qipengyuania spongiae sp. nov., isolated from marine sponge.</title>
        <authorList>
            <person name="Li Z."/>
            <person name="Zhang M."/>
        </authorList>
    </citation>
    <scope>NUCLEOTIDE SEQUENCE</scope>
    <source>
        <strain evidence="1">PHS-Z21</strain>
    </source>
</reference>
<sequence length="47" mass="5061">MKKRSYERPTLNEIGSFETITKGASCPGNADATFPVGTPSSQFTCFS</sequence>
<accession>A0ABY5SX15</accession>
<dbReference type="EMBL" id="CP092471">
    <property type="protein sequence ID" value="UVI39092.1"/>
    <property type="molecule type" value="Genomic_DNA"/>
</dbReference>
<dbReference type="NCBIfam" id="NF033521">
    <property type="entry name" value="lasso_leader_L3"/>
    <property type="match status" value="1"/>
</dbReference>
<dbReference type="RefSeq" id="WP_265558273.1">
    <property type="nucleotide sequence ID" value="NZ_CP092471.1"/>
</dbReference>
<dbReference type="Proteomes" id="UP001065265">
    <property type="component" value="Chromosome"/>
</dbReference>
<evidence type="ECO:0000313" key="2">
    <source>
        <dbReference type="Proteomes" id="UP001065265"/>
    </source>
</evidence>
<gene>
    <name evidence="1" type="ORF">L1F33_12770</name>
</gene>